<dbReference type="SUPFAM" id="SSF53474">
    <property type="entry name" value="alpha/beta-Hydrolases"/>
    <property type="match status" value="1"/>
</dbReference>
<keyword evidence="1" id="KW-0378">Hydrolase</keyword>
<evidence type="ECO:0000313" key="3">
    <source>
        <dbReference type="EMBL" id="NYG55039.1"/>
    </source>
</evidence>
<dbReference type="InterPro" id="IPR013094">
    <property type="entry name" value="AB_hydrolase_3"/>
</dbReference>
<sequence length="309" mass="34446">MLTWDVDERRAHPWTRLYVKGMWLHRDKTAFEGAQHTLDQARRLQESGDAPPTRLTRLLTRVRRSERHGLPVWVVRPRRGRPVARVVYVHGGGYVHPLTPDYWRLVRALVRAPAEVVLPAYPLAPGATLDDGLPHLLEVVREDGATDLPTVLAGDSAGGALVLALARRLVDGAGPVPAGVLALSPWLDAELAEDEVRGLESSDPMLAESGLREAGRRWAGECDPGHPWVSPVHLDLDGLPPVDLFVGDQDILRPAVDRLAERARSADVTVRVHERPSMFHVWVTRAIPEARRTRRRLRDLVRHRASRVG</sequence>
<dbReference type="InterPro" id="IPR029058">
    <property type="entry name" value="AB_hydrolase_fold"/>
</dbReference>
<name>A0A7Y9RTH4_9ACTN</name>
<evidence type="ECO:0000259" key="2">
    <source>
        <dbReference type="Pfam" id="PF07859"/>
    </source>
</evidence>
<dbReference type="Pfam" id="PF07859">
    <property type="entry name" value="Abhydrolase_3"/>
    <property type="match status" value="1"/>
</dbReference>
<protein>
    <submittedName>
        <fullName evidence="3">Acetyl esterase/lipase</fullName>
    </submittedName>
</protein>
<reference evidence="3 4" key="1">
    <citation type="submission" date="2020-07" db="EMBL/GenBank/DDBJ databases">
        <title>Sequencing the genomes of 1000 actinobacteria strains.</title>
        <authorList>
            <person name="Klenk H.-P."/>
        </authorList>
    </citation>
    <scope>NUCLEOTIDE SEQUENCE [LARGE SCALE GENOMIC DNA]</scope>
    <source>
        <strain evidence="3 4">DSM 24552</strain>
    </source>
</reference>
<gene>
    <name evidence="3" type="ORF">BJ989_001343</name>
</gene>
<dbReference type="Proteomes" id="UP000544110">
    <property type="component" value="Unassembled WGS sequence"/>
</dbReference>
<dbReference type="RefSeq" id="WP_179517548.1">
    <property type="nucleotide sequence ID" value="NZ_JACCAC010000001.1"/>
</dbReference>
<dbReference type="InterPro" id="IPR050300">
    <property type="entry name" value="GDXG_lipolytic_enzyme"/>
</dbReference>
<dbReference type="AlphaFoldDB" id="A0A7Y9RTH4"/>
<dbReference type="EMBL" id="JACCAC010000001">
    <property type="protein sequence ID" value="NYG55039.1"/>
    <property type="molecule type" value="Genomic_DNA"/>
</dbReference>
<organism evidence="3 4">
    <name type="scientific">Nocardioides perillae</name>
    <dbReference type="NCBI Taxonomy" id="1119534"/>
    <lineage>
        <taxon>Bacteria</taxon>
        <taxon>Bacillati</taxon>
        <taxon>Actinomycetota</taxon>
        <taxon>Actinomycetes</taxon>
        <taxon>Propionibacteriales</taxon>
        <taxon>Nocardioidaceae</taxon>
        <taxon>Nocardioides</taxon>
    </lineage>
</organism>
<dbReference type="Gene3D" id="3.40.50.1820">
    <property type="entry name" value="alpha/beta hydrolase"/>
    <property type="match status" value="1"/>
</dbReference>
<dbReference type="PANTHER" id="PTHR48081">
    <property type="entry name" value="AB HYDROLASE SUPERFAMILY PROTEIN C4A8.06C"/>
    <property type="match status" value="1"/>
</dbReference>
<evidence type="ECO:0000256" key="1">
    <source>
        <dbReference type="ARBA" id="ARBA00022801"/>
    </source>
</evidence>
<feature type="domain" description="Alpha/beta hydrolase fold-3" evidence="2">
    <location>
        <begin position="86"/>
        <end position="283"/>
    </location>
</feature>
<proteinExistence type="predicted"/>
<dbReference type="GO" id="GO:0016787">
    <property type="term" value="F:hydrolase activity"/>
    <property type="evidence" value="ECO:0007669"/>
    <property type="project" value="UniProtKB-KW"/>
</dbReference>
<comment type="caution">
    <text evidence="3">The sequence shown here is derived from an EMBL/GenBank/DDBJ whole genome shotgun (WGS) entry which is preliminary data.</text>
</comment>
<evidence type="ECO:0000313" key="4">
    <source>
        <dbReference type="Proteomes" id="UP000544110"/>
    </source>
</evidence>
<accession>A0A7Y9RTH4</accession>
<keyword evidence="4" id="KW-1185">Reference proteome</keyword>
<dbReference type="PANTHER" id="PTHR48081:SF8">
    <property type="entry name" value="ALPHA_BETA HYDROLASE FOLD-3 DOMAIN-CONTAINING PROTEIN-RELATED"/>
    <property type="match status" value="1"/>
</dbReference>